<name>A0A1I5SWK8_9EURY</name>
<proteinExistence type="predicted"/>
<evidence type="ECO:0000313" key="1">
    <source>
        <dbReference type="EMBL" id="SFP74616.1"/>
    </source>
</evidence>
<accession>A0A1I5SWK8</accession>
<dbReference type="EMBL" id="FOXI01000007">
    <property type="protein sequence ID" value="SFP74616.1"/>
    <property type="molecule type" value="Genomic_DNA"/>
</dbReference>
<dbReference type="Gene3D" id="3.40.50.12370">
    <property type="match status" value="1"/>
</dbReference>
<keyword evidence="2" id="KW-1185">Reference proteome</keyword>
<gene>
    <name evidence="1" type="ORF">SAMN05216277_10726</name>
</gene>
<evidence type="ECO:0000313" key="2">
    <source>
        <dbReference type="Proteomes" id="UP000183769"/>
    </source>
</evidence>
<dbReference type="RefSeq" id="WP_074878431.1">
    <property type="nucleotide sequence ID" value="NZ_FOXI01000007.1"/>
</dbReference>
<reference evidence="2" key="1">
    <citation type="submission" date="2016-10" db="EMBL/GenBank/DDBJ databases">
        <authorList>
            <person name="Varghese N."/>
            <person name="Submissions S."/>
        </authorList>
    </citation>
    <scope>NUCLEOTIDE SEQUENCE [LARGE SCALE GENOMIC DNA]</scope>
    <source>
        <strain evidence="2">CGMCC 1.10329</strain>
    </source>
</reference>
<dbReference type="OrthoDB" id="157328at2157"/>
<evidence type="ECO:0008006" key="3">
    <source>
        <dbReference type="Google" id="ProtNLM"/>
    </source>
</evidence>
<sequence length="236" mass="25512">MPETPHVIVPVAVLEGEVVPDPLVEFLSSAPVVVLGYHRIPEQTTPEQAREEFGERANRELETLTEAFEAGAATAESRLAFTHDVAQTIQRVVEEVDRGVVLRPNPVQHVDTVFVGVRNSTLVPAITATVATLIGPTDAELSLRRLQGGAGDGQLLAGMETALEEAGIADDRITVDSREAVSIDDAVETISEEQDLVILGEDDPSILNVVWEPTSERVAERTLAPVLVVQRPFENE</sequence>
<organism evidence="1 2">
    <name type="scientific">Halolamina pelagica</name>
    <dbReference type="NCBI Taxonomy" id="699431"/>
    <lineage>
        <taxon>Archaea</taxon>
        <taxon>Methanobacteriati</taxon>
        <taxon>Methanobacteriota</taxon>
        <taxon>Stenosarchaea group</taxon>
        <taxon>Halobacteria</taxon>
        <taxon>Halobacteriales</taxon>
        <taxon>Haloferacaceae</taxon>
    </lineage>
</organism>
<dbReference type="AlphaFoldDB" id="A0A1I5SWK8"/>
<dbReference type="Proteomes" id="UP000183769">
    <property type="component" value="Unassembled WGS sequence"/>
</dbReference>
<protein>
    <recommendedName>
        <fullName evidence="3">Universal stress protein family protein</fullName>
    </recommendedName>
</protein>